<name>J5TNX8_TRIAS</name>
<evidence type="ECO:0000256" key="2">
    <source>
        <dbReference type="ARBA" id="ARBA00004604"/>
    </source>
</evidence>
<dbReference type="Pfam" id="PF01138">
    <property type="entry name" value="RNase_PH"/>
    <property type="match status" value="1"/>
</dbReference>
<comment type="caution">
    <text evidence="8">The sequence shown here is derived from an EMBL/GenBank/DDBJ whole genome shotgun (WGS) entry which is preliminary data.</text>
</comment>
<organism evidence="8 9">
    <name type="scientific">Trichosporon asahii var. asahii (strain ATCC 90039 / CBS 2479 / JCM 2466 / KCTC 7840 / NBRC 103889/ NCYC 2677 / UAMH 7654)</name>
    <name type="common">Yeast</name>
    <dbReference type="NCBI Taxonomy" id="1186058"/>
    <lineage>
        <taxon>Eukaryota</taxon>
        <taxon>Fungi</taxon>
        <taxon>Dikarya</taxon>
        <taxon>Basidiomycota</taxon>
        <taxon>Agaricomycotina</taxon>
        <taxon>Tremellomycetes</taxon>
        <taxon>Trichosporonales</taxon>
        <taxon>Trichosporonaceae</taxon>
        <taxon>Trichosporon</taxon>
    </lineage>
</organism>
<accession>J5TNX8</accession>
<keyword evidence="5" id="KW-0271">Exosome</keyword>
<dbReference type="GO" id="GO:0016075">
    <property type="term" value="P:rRNA catabolic process"/>
    <property type="evidence" value="ECO:0007669"/>
    <property type="project" value="TreeGrafter"/>
</dbReference>
<protein>
    <recommendedName>
        <fullName evidence="6">Ribosomal RNA-processing protein 42</fullName>
    </recommendedName>
</protein>
<evidence type="ECO:0000256" key="1">
    <source>
        <dbReference type="ARBA" id="ARBA00004496"/>
    </source>
</evidence>
<dbReference type="GO" id="GO:0071038">
    <property type="term" value="P:TRAMP-dependent tRNA surveillance pathway"/>
    <property type="evidence" value="ECO:0007669"/>
    <property type="project" value="TreeGrafter"/>
</dbReference>
<dbReference type="GO" id="GO:0000467">
    <property type="term" value="P:exonucleolytic trimming to generate mature 3'-end of 5.8S rRNA from tricistronic rRNA transcript (SSU-rRNA, 5.8S rRNA, LSU-rRNA)"/>
    <property type="evidence" value="ECO:0007669"/>
    <property type="project" value="TreeGrafter"/>
</dbReference>
<dbReference type="HOGENOM" id="CLU_038194_2_0_1"/>
<evidence type="ECO:0000256" key="6">
    <source>
        <dbReference type="ARBA" id="ARBA00042523"/>
    </source>
</evidence>
<dbReference type="InterPro" id="IPR001247">
    <property type="entry name" value="ExoRNase_PH_dom1"/>
</dbReference>
<dbReference type="Gene3D" id="3.30.230.70">
    <property type="entry name" value="GHMP Kinase, N-terminal domain"/>
    <property type="match status" value="1"/>
</dbReference>
<dbReference type="GO" id="GO:0000176">
    <property type="term" value="C:nuclear exosome (RNase complex)"/>
    <property type="evidence" value="ECO:0007669"/>
    <property type="project" value="UniProtKB-ARBA"/>
</dbReference>
<evidence type="ECO:0000256" key="4">
    <source>
        <dbReference type="ARBA" id="ARBA00022490"/>
    </source>
</evidence>
<dbReference type="OrthoDB" id="272245at2759"/>
<sequence length="300" mass="31333">MTTASTTPSLSPAELSYIVDGLKGTPPTRSDGRGLLEPRDIGIEYEVAPAANGSARVRIGNTEVVAGVKLEVGEPGPAKVAVDVTPQALPSLQSSALQALSTEYAAHLSEHFIPFVPRLPITKERAFLPSLHLTVVSAEGNIITALALAARAAFSDLEVPDTKVIAWTGDDDASSAADKSGFGALKDGARGKGKGKARAKGLDDWDLGEGTHRIEGREELPVLLSLNLVQGSENTFLDPSPNEEAACPERILAWFRPNGNVCGIRTEGGLGIEAGRMRGLLEQAQGLATAMAATLNADLP</sequence>
<dbReference type="GO" id="GO:0035925">
    <property type="term" value="F:mRNA 3'-UTR AU-rich region binding"/>
    <property type="evidence" value="ECO:0007669"/>
    <property type="project" value="TreeGrafter"/>
</dbReference>
<dbReference type="PANTHER" id="PTHR11097:SF8">
    <property type="entry name" value="EXOSOME COMPLEX COMPONENT RRP42"/>
    <property type="match status" value="1"/>
</dbReference>
<comment type="similarity">
    <text evidence="3">Belongs to the RNase PH family.</text>
</comment>
<keyword evidence="4" id="KW-0963">Cytoplasm</keyword>
<dbReference type="Proteomes" id="UP000002748">
    <property type="component" value="Unassembled WGS sequence"/>
</dbReference>
<proteinExistence type="inferred from homology"/>
<dbReference type="InterPro" id="IPR020568">
    <property type="entry name" value="Ribosomal_Su5_D2-typ_SF"/>
</dbReference>
<dbReference type="GO" id="GO:0005730">
    <property type="term" value="C:nucleolus"/>
    <property type="evidence" value="ECO:0007669"/>
    <property type="project" value="UniProtKB-SubCell"/>
</dbReference>
<dbReference type="KEGG" id="tasa:A1Q1_06873"/>
<dbReference type="SUPFAM" id="SSF54211">
    <property type="entry name" value="Ribosomal protein S5 domain 2-like"/>
    <property type="match status" value="1"/>
</dbReference>
<evidence type="ECO:0000259" key="7">
    <source>
        <dbReference type="Pfam" id="PF01138"/>
    </source>
</evidence>
<dbReference type="VEuPathDB" id="FungiDB:A1Q1_06873"/>
<dbReference type="AlphaFoldDB" id="J5TNX8"/>
<dbReference type="GO" id="GO:0071028">
    <property type="term" value="P:nuclear mRNA surveillance"/>
    <property type="evidence" value="ECO:0007669"/>
    <property type="project" value="TreeGrafter"/>
</dbReference>
<dbReference type="GO" id="GO:0034476">
    <property type="term" value="P:U5 snRNA 3'-end processing"/>
    <property type="evidence" value="ECO:0007669"/>
    <property type="project" value="TreeGrafter"/>
</dbReference>
<dbReference type="RefSeq" id="XP_014182597.1">
    <property type="nucleotide sequence ID" value="XM_014327122.1"/>
</dbReference>
<dbReference type="InterPro" id="IPR027408">
    <property type="entry name" value="PNPase/RNase_PH_dom_sf"/>
</dbReference>
<dbReference type="InterPro" id="IPR036345">
    <property type="entry name" value="ExoRNase_PH_dom2_sf"/>
</dbReference>
<dbReference type="EMBL" id="ALBS01000043">
    <property type="protein sequence ID" value="EJT51876.1"/>
    <property type="molecule type" value="Genomic_DNA"/>
</dbReference>
<dbReference type="GO" id="GO:0034473">
    <property type="term" value="P:U1 snRNA 3'-end processing"/>
    <property type="evidence" value="ECO:0007669"/>
    <property type="project" value="TreeGrafter"/>
</dbReference>
<comment type="subcellular location">
    <subcellularLocation>
        <location evidence="1">Cytoplasm</location>
    </subcellularLocation>
    <subcellularLocation>
        <location evidence="2">Nucleus</location>
        <location evidence="2">Nucleolus</location>
    </subcellularLocation>
</comment>
<reference evidence="8 9" key="1">
    <citation type="journal article" date="2012" name="Eukaryot. Cell">
        <title>Draft genome sequence of CBS 2479, the standard type strain of Trichosporon asahii.</title>
        <authorList>
            <person name="Yang R.Y."/>
            <person name="Li H.T."/>
            <person name="Zhu H."/>
            <person name="Zhou G.P."/>
            <person name="Wang M."/>
            <person name="Wang L."/>
        </authorList>
    </citation>
    <scope>NUCLEOTIDE SEQUENCE [LARGE SCALE GENOMIC DNA]</scope>
    <source>
        <strain evidence="9">ATCC 90039 / CBS 2479 / JCM 2466 / KCTC 7840 / NCYC 2677 / UAMH 7654</strain>
    </source>
</reference>
<dbReference type="PANTHER" id="PTHR11097">
    <property type="entry name" value="EXOSOME COMPLEX EXONUCLEASE RIBOSOMAL RNA PROCESSING PROTEIN"/>
    <property type="match status" value="1"/>
</dbReference>
<dbReference type="SUPFAM" id="SSF55666">
    <property type="entry name" value="Ribonuclease PH domain 2-like"/>
    <property type="match status" value="1"/>
</dbReference>
<evidence type="ECO:0000256" key="3">
    <source>
        <dbReference type="ARBA" id="ARBA00006678"/>
    </source>
</evidence>
<gene>
    <name evidence="8" type="ORF">A1Q1_06873</name>
</gene>
<evidence type="ECO:0000313" key="9">
    <source>
        <dbReference type="Proteomes" id="UP000002748"/>
    </source>
</evidence>
<evidence type="ECO:0000256" key="5">
    <source>
        <dbReference type="ARBA" id="ARBA00022835"/>
    </source>
</evidence>
<evidence type="ECO:0000313" key="8">
    <source>
        <dbReference type="EMBL" id="EJT51876.1"/>
    </source>
</evidence>
<dbReference type="GO" id="GO:0071035">
    <property type="term" value="P:nuclear polyadenylation-dependent rRNA catabolic process"/>
    <property type="evidence" value="ECO:0007669"/>
    <property type="project" value="TreeGrafter"/>
</dbReference>
<dbReference type="InterPro" id="IPR050590">
    <property type="entry name" value="Exosome_comp_Rrp42_subfam"/>
</dbReference>
<dbReference type="GO" id="GO:0034475">
    <property type="term" value="P:U4 snRNA 3'-end processing"/>
    <property type="evidence" value="ECO:0007669"/>
    <property type="project" value="TreeGrafter"/>
</dbReference>
<dbReference type="GO" id="GO:0000177">
    <property type="term" value="C:cytoplasmic exosome (RNase complex)"/>
    <property type="evidence" value="ECO:0007669"/>
    <property type="project" value="TreeGrafter"/>
</dbReference>
<feature type="domain" description="Exoribonuclease phosphorolytic" evidence="7">
    <location>
        <begin position="38"/>
        <end position="160"/>
    </location>
</feature>
<dbReference type="GeneID" id="25990385"/>